<dbReference type="SUPFAM" id="SSF103473">
    <property type="entry name" value="MFS general substrate transporter"/>
    <property type="match status" value="1"/>
</dbReference>
<feature type="transmembrane region" description="Helical" evidence="6">
    <location>
        <begin position="381"/>
        <end position="407"/>
    </location>
</feature>
<evidence type="ECO:0000259" key="7">
    <source>
        <dbReference type="PROSITE" id="PS50850"/>
    </source>
</evidence>
<feature type="domain" description="Major facilitator superfamily (MFS) profile" evidence="7">
    <location>
        <begin position="59"/>
        <end position="550"/>
    </location>
</feature>
<feature type="transmembrane region" description="Helical" evidence="6">
    <location>
        <begin position="149"/>
        <end position="169"/>
    </location>
</feature>
<feature type="transmembrane region" description="Helical" evidence="6">
    <location>
        <begin position="455"/>
        <end position="476"/>
    </location>
</feature>
<dbReference type="AlphaFoldDB" id="A0AAE8SRE5"/>
<dbReference type="Pfam" id="PF07690">
    <property type="entry name" value="MFS_1"/>
    <property type="match status" value="1"/>
</dbReference>
<dbReference type="GO" id="GO:0015174">
    <property type="term" value="F:basic amino acid transmembrane transporter activity"/>
    <property type="evidence" value="ECO:0007669"/>
    <property type="project" value="TreeGrafter"/>
</dbReference>
<evidence type="ECO:0000256" key="3">
    <source>
        <dbReference type="ARBA" id="ARBA00022692"/>
    </source>
</evidence>
<dbReference type="InterPro" id="IPR020846">
    <property type="entry name" value="MFS_dom"/>
</dbReference>
<keyword evidence="3 6" id="KW-0812">Transmembrane</keyword>
<dbReference type="InterPro" id="IPR011701">
    <property type="entry name" value="MFS"/>
</dbReference>
<name>A0AAE8SRE5_9PEZI</name>
<comment type="caution">
    <text evidence="8">The sequence shown here is derived from an EMBL/GenBank/DDBJ whole genome shotgun (WGS) entry which is preliminary data.</text>
</comment>
<accession>A0AAE8SRE5</accession>
<feature type="transmembrane region" description="Helical" evidence="6">
    <location>
        <begin position="56"/>
        <end position="81"/>
    </location>
</feature>
<feature type="transmembrane region" description="Helical" evidence="6">
    <location>
        <begin position="419"/>
        <end position="443"/>
    </location>
</feature>
<evidence type="ECO:0000256" key="4">
    <source>
        <dbReference type="ARBA" id="ARBA00022989"/>
    </source>
</evidence>
<gene>
    <name evidence="8" type="ORF">DNG_01177</name>
</gene>
<feature type="transmembrane region" description="Helical" evidence="6">
    <location>
        <begin position="280"/>
        <end position="299"/>
    </location>
</feature>
<evidence type="ECO:0000256" key="1">
    <source>
        <dbReference type="ARBA" id="ARBA00004127"/>
    </source>
</evidence>
<feature type="transmembrane region" description="Helical" evidence="6">
    <location>
        <begin position="181"/>
        <end position="204"/>
    </location>
</feature>
<reference evidence="8" key="1">
    <citation type="submission" date="2018-03" db="EMBL/GenBank/DDBJ databases">
        <authorList>
            <person name="Guldener U."/>
        </authorList>
    </citation>
    <scope>NUCLEOTIDE SEQUENCE</scope>
</reference>
<sequence length="560" mass="58679">MTGSRGDPAISASLPPATEVTEATPLIGNGSQPKATAAVADEERTVLAAEVSPARLWLIMGTSWIGVFIGAIDSTVFATLSSPIASEFKSGSIFSWLATAYLISNAACQPISGRLTDIFGRGPGLVFSNLAFAAGNLICALATDQYVMIFGRVVAGIGGGGLMAISTFLGTDLVPLRKRGVVQGIGNICYGSGAMLGGIFGGFVNDHTAMGWRLAFFALVPPSLISAVLVGILVRVPPKQSDKSYLSRIDFGGVILTVGFLVSLLLGLNAGGNLVPWLHPLPIAAVSTSVVLFVAFWIWESRALQPIIPVRLLLDRTVAAACFANLVATMAMMQVIFYTPMYLQVKGYSATNAGATLLASSAGVAGCSVSSGLIMKKTGKYYSLGVSVTSMFALGIAGLGLAGLATLDGESPYWRVPVSLFLAGGGYGSLLTVTVLACIAAVDHSQQAVVTSATYLARGLGGTVGITAASAVYQNILKSHLWARFGDEPGAADIIRRVRDDLEEIGKLPPGWYDGVMLSFMEAFRGVWFMMFGLVIMAVFFMTLLRQHTLHSTLSRTSSD</sequence>
<dbReference type="InterPro" id="IPR036259">
    <property type="entry name" value="MFS_trans_sf"/>
</dbReference>
<keyword evidence="9" id="KW-1185">Reference proteome</keyword>
<feature type="transmembrane region" description="Helical" evidence="6">
    <location>
        <begin position="246"/>
        <end position="268"/>
    </location>
</feature>
<feature type="transmembrane region" description="Helical" evidence="6">
    <location>
        <begin position="93"/>
        <end position="112"/>
    </location>
</feature>
<feature type="transmembrane region" description="Helical" evidence="6">
    <location>
        <begin position="353"/>
        <end position="374"/>
    </location>
</feature>
<evidence type="ECO:0000313" key="9">
    <source>
        <dbReference type="Proteomes" id="UP001187682"/>
    </source>
</evidence>
<feature type="transmembrane region" description="Helical" evidence="6">
    <location>
        <begin position="210"/>
        <end position="234"/>
    </location>
</feature>
<dbReference type="GO" id="GO:0000329">
    <property type="term" value="C:fungal-type vacuole membrane"/>
    <property type="evidence" value="ECO:0007669"/>
    <property type="project" value="TreeGrafter"/>
</dbReference>
<feature type="transmembrane region" description="Helical" evidence="6">
    <location>
        <begin position="320"/>
        <end position="341"/>
    </location>
</feature>
<dbReference type="Gene3D" id="1.20.1250.20">
    <property type="entry name" value="MFS general substrate transporter like domains"/>
    <property type="match status" value="1"/>
</dbReference>
<keyword evidence="2" id="KW-0813">Transport</keyword>
<evidence type="ECO:0000256" key="2">
    <source>
        <dbReference type="ARBA" id="ARBA00022448"/>
    </source>
</evidence>
<evidence type="ECO:0000256" key="5">
    <source>
        <dbReference type="ARBA" id="ARBA00023136"/>
    </source>
</evidence>
<dbReference type="PROSITE" id="PS50850">
    <property type="entry name" value="MFS"/>
    <property type="match status" value="1"/>
</dbReference>
<organism evidence="8 9">
    <name type="scientific">Cephalotrichum gorgonifer</name>
    <dbReference type="NCBI Taxonomy" id="2041049"/>
    <lineage>
        <taxon>Eukaryota</taxon>
        <taxon>Fungi</taxon>
        <taxon>Dikarya</taxon>
        <taxon>Ascomycota</taxon>
        <taxon>Pezizomycotina</taxon>
        <taxon>Sordariomycetes</taxon>
        <taxon>Hypocreomycetidae</taxon>
        <taxon>Microascales</taxon>
        <taxon>Microascaceae</taxon>
        <taxon>Cephalotrichum</taxon>
    </lineage>
</organism>
<evidence type="ECO:0000256" key="6">
    <source>
        <dbReference type="SAM" id="Phobius"/>
    </source>
</evidence>
<keyword evidence="5 6" id="KW-0472">Membrane</keyword>
<feature type="transmembrane region" description="Helical" evidence="6">
    <location>
        <begin position="527"/>
        <end position="545"/>
    </location>
</feature>
<dbReference type="GO" id="GO:0012505">
    <property type="term" value="C:endomembrane system"/>
    <property type="evidence" value="ECO:0007669"/>
    <property type="project" value="UniProtKB-SubCell"/>
</dbReference>
<keyword evidence="4 6" id="KW-1133">Transmembrane helix</keyword>
<evidence type="ECO:0000313" key="8">
    <source>
        <dbReference type="EMBL" id="SPN97664.1"/>
    </source>
</evidence>
<dbReference type="PANTHER" id="PTHR23501">
    <property type="entry name" value="MAJOR FACILITATOR SUPERFAMILY"/>
    <property type="match status" value="1"/>
</dbReference>
<feature type="transmembrane region" description="Helical" evidence="6">
    <location>
        <begin position="124"/>
        <end position="143"/>
    </location>
</feature>
<comment type="subcellular location">
    <subcellularLocation>
        <location evidence="1">Endomembrane system</location>
        <topology evidence="1">Multi-pass membrane protein</topology>
    </subcellularLocation>
</comment>
<proteinExistence type="predicted"/>
<protein>
    <submittedName>
        <fullName evidence="8">Related to multidrug resistance protein fnx1</fullName>
    </submittedName>
</protein>
<dbReference type="EMBL" id="ONZQ02000001">
    <property type="protein sequence ID" value="SPN97664.1"/>
    <property type="molecule type" value="Genomic_DNA"/>
</dbReference>
<dbReference type="PANTHER" id="PTHR23501:SF191">
    <property type="entry name" value="VACUOLAR BASIC AMINO ACID TRANSPORTER 4"/>
    <property type="match status" value="1"/>
</dbReference>
<dbReference type="Proteomes" id="UP001187682">
    <property type="component" value="Unassembled WGS sequence"/>
</dbReference>